<feature type="domain" description="Core-binding (CB)" evidence="11">
    <location>
        <begin position="35"/>
        <end position="126"/>
    </location>
</feature>
<dbReference type="EMBL" id="VHSH01000004">
    <property type="protein sequence ID" value="TQV79569.1"/>
    <property type="molecule type" value="Genomic_DNA"/>
</dbReference>
<dbReference type="InterPro" id="IPR010998">
    <property type="entry name" value="Integrase_recombinase_N"/>
</dbReference>
<dbReference type="PANTHER" id="PTHR30349:SF90">
    <property type="entry name" value="TYROSINE RECOMBINASE XERD"/>
    <property type="match status" value="1"/>
</dbReference>
<keyword evidence="3 9" id="KW-0132">Cell division</keyword>
<evidence type="ECO:0000256" key="4">
    <source>
        <dbReference type="ARBA" id="ARBA00022829"/>
    </source>
</evidence>
<keyword evidence="8 9" id="KW-0131">Cell cycle</keyword>
<evidence type="ECO:0000259" key="10">
    <source>
        <dbReference type="PROSITE" id="PS51898"/>
    </source>
</evidence>
<feature type="active site" evidence="9">
    <location>
        <position position="286"/>
    </location>
</feature>
<dbReference type="Gene3D" id="1.10.443.10">
    <property type="entry name" value="Intergrase catalytic core"/>
    <property type="match status" value="1"/>
</dbReference>
<dbReference type="PROSITE" id="PS51900">
    <property type="entry name" value="CB"/>
    <property type="match status" value="1"/>
</dbReference>
<keyword evidence="13" id="KW-1185">Reference proteome</keyword>
<organism evidence="12 13">
    <name type="scientific">Denitrobaculum tricleocarpae</name>
    <dbReference type="NCBI Taxonomy" id="2591009"/>
    <lineage>
        <taxon>Bacteria</taxon>
        <taxon>Pseudomonadati</taxon>
        <taxon>Pseudomonadota</taxon>
        <taxon>Alphaproteobacteria</taxon>
        <taxon>Rhodospirillales</taxon>
        <taxon>Rhodospirillaceae</taxon>
        <taxon>Denitrobaculum</taxon>
    </lineage>
</organism>
<name>A0A545TQS2_9PROT</name>
<dbReference type="PANTHER" id="PTHR30349">
    <property type="entry name" value="PHAGE INTEGRASE-RELATED"/>
    <property type="match status" value="1"/>
</dbReference>
<dbReference type="Pfam" id="PF00589">
    <property type="entry name" value="Phage_integrase"/>
    <property type="match status" value="1"/>
</dbReference>
<feature type="active site" evidence="9">
    <location>
        <position position="215"/>
    </location>
</feature>
<dbReference type="InterPro" id="IPR013762">
    <property type="entry name" value="Integrase-like_cat_sf"/>
</dbReference>
<feature type="active site" evidence="9">
    <location>
        <position position="309"/>
    </location>
</feature>
<keyword evidence="4 9" id="KW-0159">Chromosome partition</keyword>
<evidence type="ECO:0000256" key="2">
    <source>
        <dbReference type="ARBA" id="ARBA00022490"/>
    </source>
</evidence>
<evidence type="ECO:0000313" key="12">
    <source>
        <dbReference type="EMBL" id="TQV79569.1"/>
    </source>
</evidence>
<comment type="subcellular location">
    <subcellularLocation>
        <location evidence="1 9">Cytoplasm</location>
    </subcellularLocation>
</comment>
<dbReference type="InterPro" id="IPR004107">
    <property type="entry name" value="Integrase_SAM-like_N"/>
</dbReference>
<dbReference type="RefSeq" id="WP_142896750.1">
    <property type="nucleotide sequence ID" value="NZ_ML660055.1"/>
</dbReference>
<proteinExistence type="inferred from homology"/>
<keyword evidence="2 9" id="KW-0963">Cytoplasm</keyword>
<dbReference type="Proteomes" id="UP000315252">
    <property type="component" value="Unassembled WGS sequence"/>
</dbReference>
<dbReference type="GO" id="GO:0051301">
    <property type="term" value="P:cell division"/>
    <property type="evidence" value="ECO:0007669"/>
    <property type="project" value="UniProtKB-KW"/>
</dbReference>
<feature type="active site" evidence="9">
    <location>
        <position position="283"/>
    </location>
</feature>
<dbReference type="GO" id="GO:0003677">
    <property type="term" value="F:DNA binding"/>
    <property type="evidence" value="ECO:0007669"/>
    <property type="project" value="UniProtKB-UniRule"/>
</dbReference>
<accession>A0A545TQS2</accession>
<dbReference type="InterPro" id="IPR044068">
    <property type="entry name" value="CB"/>
</dbReference>
<dbReference type="GO" id="GO:0009037">
    <property type="term" value="F:tyrosine-based site-specific recombinase activity"/>
    <property type="evidence" value="ECO:0007669"/>
    <property type="project" value="UniProtKB-UniRule"/>
</dbReference>
<reference evidence="12 13" key="1">
    <citation type="submission" date="2019-06" db="EMBL/GenBank/DDBJ databases">
        <title>Whole genome sequence for Rhodospirillaceae sp. R148.</title>
        <authorList>
            <person name="Wang G."/>
        </authorList>
    </citation>
    <scope>NUCLEOTIDE SEQUENCE [LARGE SCALE GENOMIC DNA]</scope>
    <source>
        <strain evidence="12 13">R148</strain>
    </source>
</reference>
<dbReference type="GO" id="GO:0007059">
    <property type="term" value="P:chromosome segregation"/>
    <property type="evidence" value="ECO:0007669"/>
    <property type="project" value="UniProtKB-UniRule"/>
</dbReference>
<comment type="caution">
    <text evidence="12">The sequence shown here is derived from an EMBL/GenBank/DDBJ whole genome shotgun (WGS) entry which is preliminary data.</text>
</comment>
<comment type="similarity">
    <text evidence="9">Belongs to the 'phage' integrase family. XerC subfamily.</text>
</comment>
<dbReference type="Gene3D" id="1.10.150.130">
    <property type="match status" value="1"/>
</dbReference>
<protein>
    <recommendedName>
        <fullName evidence="9">Tyrosine recombinase XerC</fullName>
    </recommendedName>
</protein>
<evidence type="ECO:0000256" key="5">
    <source>
        <dbReference type="ARBA" id="ARBA00022908"/>
    </source>
</evidence>
<keyword evidence="7 9" id="KW-0233">DNA recombination</keyword>
<keyword evidence="5 9" id="KW-0229">DNA integration</keyword>
<dbReference type="OrthoDB" id="9801717at2"/>
<dbReference type="GO" id="GO:0006313">
    <property type="term" value="P:DNA transposition"/>
    <property type="evidence" value="ECO:0007669"/>
    <property type="project" value="UniProtKB-UniRule"/>
</dbReference>
<evidence type="ECO:0000259" key="11">
    <source>
        <dbReference type="PROSITE" id="PS51900"/>
    </source>
</evidence>
<dbReference type="GO" id="GO:0005737">
    <property type="term" value="C:cytoplasm"/>
    <property type="evidence" value="ECO:0007669"/>
    <property type="project" value="UniProtKB-SubCell"/>
</dbReference>
<dbReference type="AlphaFoldDB" id="A0A545TQS2"/>
<evidence type="ECO:0000256" key="6">
    <source>
        <dbReference type="ARBA" id="ARBA00023125"/>
    </source>
</evidence>
<evidence type="ECO:0000256" key="1">
    <source>
        <dbReference type="ARBA" id="ARBA00004496"/>
    </source>
</evidence>
<evidence type="ECO:0000256" key="7">
    <source>
        <dbReference type="ARBA" id="ARBA00023172"/>
    </source>
</evidence>
<dbReference type="InterPro" id="IPR050090">
    <property type="entry name" value="Tyrosine_recombinase_XerCD"/>
</dbReference>
<feature type="active site" evidence="9">
    <location>
        <position position="190"/>
    </location>
</feature>
<evidence type="ECO:0000256" key="8">
    <source>
        <dbReference type="ARBA" id="ARBA00023306"/>
    </source>
</evidence>
<feature type="domain" description="Tyr recombinase" evidence="10">
    <location>
        <begin position="147"/>
        <end position="331"/>
    </location>
</feature>
<keyword evidence="6 9" id="KW-0238">DNA-binding</keyword>
<feature type="active site" description="O-(3'-phospho-DNA)-tyrosine intermediate" evidence="9">
    <location>
        <position position="318"/>
    </location>
</feature>
<sequence length="340" mass="36761">MAEPAGITGVKAGKPDASELYALVRAQAARLDVAADLRAAYESWVGFLSEEKRFSAHTVSAYAADLAHFLNFQAAHHGELPNLRRLSALTTADFRAWLAQRVGGGIKASSNARAVSVIRSFFRWLKKEDLADNTAAALLRRPKVPKSIPKALSASEAQDTLNTIGELSDEPWVARRDVALLLLLYGCGLRIGEALSLTFADAPGRGQDTMVITGKGNKQRMVPLLPVVTEAIADYLRSCPFEFTGNDSLFRGVRGGPMSARVIQKRIQSLRGLLGLPSTATPHALRHSFATHLLAGGGDLRAIQELLGHASLSTTQRYTDVDVESLLATYDQAHPRAQKK</sequence>
<dbReference type="PROSITE" id="PS51898">
    <property type="entry name" value="TYR_RECOMBINASE"/>
    <property type="match status" value="1"/>
</dbReference>
<evidence type="ECO:0000313" key="13">
    <source>
        <dbReference type="Proteomes" id="UP000315252"/>
    </source>
</evidence>
<dbReference type="Pfam" id="PF02899">
    <property type="entry name" value="Phage_int_SAM_1"/>
    <property type="match status" value="1"/>
</dbReference>
<comment type="function">
    <text evidence="9">Site-specific tyrosine recombinase, which acts by catalyzing the cutting and rejoining of the recombining DNA molecules. The XerC-XerD complex is essential to convert dimers of the bacterial chromosome into monomers to permit their segregation at cell division. It also contributes to the segregational stability of plasmids.</text>
</comment>
<evidence type="ECO:0000256" key="9">
    <source>
        <dbReference type="HAMAP-Rule" id="MF_01808"/>
    </source>
</evidence>
<comment type="subunit">
    <text evidence="9">Forms a cyclic heterotetrameric complex composed of two molecules of XerC and two molecules of XerD.</text>
</comment>
<gene>
    <name evidence="9" type="primary">xerC</name>
    <name evidence="12" type="ORF">FKG95_12640</name>
</gene>
<dbReference type="HAMAP" id="MF_01808">
    <property type="entry name" value="Recomb_XerC_XerD"/>
    <property type="match status" value="1"/>
</dbReference>
<dbReference type="InterPro" id="IPR002104">
    <property type="entry name" value="Integrase_catalytic"/>
</dbReference>
<dbReference type="InterPro" id="IPR023009">
    <property type="entry name" value="Tyrosine_recombinase_XerC/XerD"/>
</dbReference>
<dbReference type="InterPro" id="IPR011010">
    <property type="entry name" value="DNA_brk_join_enz"/>
</dbReference>
<evidence type="ECO:0000256" key="3">
    <source>
        <dbReference type="ARBA" id="ARBA00022618"/>
    </source>
</evidence>
<dbReference type="SUPFAM" id="SSF56349">
    <property type="entry name" value="DNA breaking-rejoining enzymes"/>
    <property type="match status" value="1"/>
</dbReference>